<gene>
    <name evidence="2" type="ORF">B0T20DRAFT_33787</name>
</gene>
<reference evidence="2" key="2">
    <citation type="submission" date="2023-07" db="EMBL/GenBank/DDBJ databases">
        <authorList>
            <consortium name="Lawrence Berkeley National Laboratory"/>
            <person name="Haridas S."/>
            <person name="Hensen N."/>
            <person name="Bonometti L."/>
            <person name="Westerberg I."/>
            <person name="Brannstrom I.O."/>
            <person name="Guillou S."/>
            <person name="Cros-Aarteil S."/>
            <person name="Calhoun S."/>
            <person name="Kuo A."/>
            <person name="Mondo S."/>
            <person name="Pangilinan J."/>
            <person name="Riley R."/>
            <person name="LaButti K."/>
            <person name="Andreopoulos B."/>
            <person name="Lipzen A."/>
            <person name="Chen C."/>
            <person name="Yanf M."/>
            <person name="Daum C."/>
            <person name="Ng V."/>
            <person name="Clum A."/>
            <person name="Steindorff A."/>
            <person name="Ohm R."/>
            <person name="Martin F."/>
            <person name="Silar P."/>
            <person name="Natvig D."/>
            <person name="Lalanne C."/>
            <person name="Gautier V."/>
            <person name="Ament-velasquez S.L."/>
            <person name="Kruys A."/>
            <person name="Hutchinson M.I."/>
            <person name="Powell A.J."/>
            <person name="Barry K."/>
            <person name="Miller A.N."/>
            <person name="Grigoriev I.V."/>
            <person name="Debuchy R."/>
            <person name="Gladieux P."/>
            <person name="Thoren M.H."/>
            <person name="Johannesson H."/>
        </authorList>
    </citation>
    <scope>NUCLEOTIDE SEQUENCE</scope>
    <source>
        <strain evidence="2">FGSC 1904</strain>
    </source>
</reference>
<keyword evidence="1" id="KW-0732">Signal</keyword>
<proteinExistence type="predicted"/>
<organism evidence="2 3">
    <name type="scientific">Sordaria brevicollis</name>
    <dbReference type="NCBI Taxonomy" id="83679"/>
    <lineage>
        <taxon>Eukaryota</taxon>
        <taxon>Fungi</taxon>
        <taxon>Dikarya</taxon>
        <taxon>Ascomycota</taxon>
        <taxon>Pezizomycotina</taxon>
        <taxon>Sordariomycetes</taxon>
        <taxon>Sordariomycetidae</taxon>
        <taxon>Sordariales</taxon>
        <taxon>Sordariaceae</taxon>
        <taxon>Sordaria</taxon>
    </lineage>
</organism>
<accession>A0AAE0U8Z1</accession>
<feature type="signal peptide" evidence="1">
    <location>
        <begin position="1"/>
        <end position="22"/>
    </location>
</feature>
<evidence type="ECO:0000256" key="1">
    <source>
        <dbReference type="SAM" id="SignalP"/>
    </source>
</evidence>
<reference evidence="2" key="1">
    <citation type="journal article" date="2023" name="Mol. Phylogenet. Evol.">
        <title>Genome-scale phylogeny and comparative genomics of the fungal order Sordariales.</title>
        <authorList>
            <person name="Hensen N."/>
            <person name="Bonometti L."/>
            <person name="Westerberg I."/>
            <person name="Brannstrom I.O."/>
            <person name="Guillou S."/>
            <person name="Cros-Aarteil S."/>
            <person name="Calhoun S."/>
            <person name="Haridas S."/>
            <person name="Kuo A."/>
            <person name="Mondo S."/>
            <person name="Pangilinan J."/>
            <person name="Riley R."/>
            <person name="LaButti K."/>
            <person name="Andreopoulos B."/>
            <person name="Lipzen A."/>
            <person name="Chen C."/>
            <person name="Yan M."/>
            <person name="Daum C."/>
            <person name="Ng V."/>
            <person name="Clum A."/>
            <person name="Steindorff A."/>
            <person name="Ohm R.A."/>
            <person name="Martin F."/>
            <person name="Silar P."/>
            <person name="Natvig D.O."/>
            <person name="Lalanne C."/>
            <person name="Gautier V."/>
            <person name="Ament-Velasquez S.L."/>
            <person name="Kruys A."/>
            <person name="Hutchinson M.I."/>
            <person name="Powell A.J."/>
            <person name="Barry K."/>
            <person name="Miller A.N."/>
            <person name="Grigoriev I.V."/>
            <person name="Debuchy R."/>
            <person name="Gladieux P."/>
            <person name="Hiltunen Thoren M."/>
            <person name="Johannesson H."/>
        </authorList>
    </citation>
    <scope>NUCLEOTIDE SEQUENCE</scope>
    <source>
        <strain evidence="2">FGSC 1904</strain>
    </source>
</reference>
<feature type="chain" id="PRO_5042210292" evidence="1">
    <location>
        <begin position="23"/>
        <end position="110"/>
    </location>
</feature>
<protein>
    <submittedName>
        <fullName evidence="2">Uncharacterized protein</fullName>
    </submittedName>
</protein>
<dbReference type="EMBL" id="JAUTDP010000010">
    <property type="protein sequence ID" value="KAK3395406.1"/>
    <property type="molecule type" value="Genomic_DNA"/>
</dbReference>
<evidence type="ECO:0000313" key="3">
    <source>
        <dbReference type="Proteomes" id="UP001281003"/>
    </source>
</evidence>
<name>A0AAE0U8Z1_SORBR</name>
<evidence type="ECO:0000313" key="2">
    <source>
        <dbReference type="EMBL" id="KAK3395406.1"/>
    </source>
</evidence>
<keyword evidence="3" id="KW-1185">Reference proteome</keyword>
<dbReference type="Proteomes" id="UP001281003">
    <property type="component" value="Unassembled WGS sequence"/>
</dbReference>
<dbReference type="AlphaFoldDB" id="A0AAE0U8Z1"/>
<comment type="caution">
    <text evidence="2">The sequence shown here is derived from an EMBL/GenBank/DDBJ whole genome shotgun (WGS) entry which is preliminary data.</text>
</comment>
<sequence>MAIMFNNRTMLLFSLIASSSTSSPPIMPYLLRSRPRFGPGFVIPDEREQRGYSSNDQLQCGVMAQRFPGVTGMGVKGYLDTWPHNAMCLTNKPGRHSRLISGFQIYKGEE</sequence>